<reference evidence="1 3" key="1">
    <citation type="submission" date="2016-02" db="EMBL/GenBank/DDBJ databases">
        <authorList>
            <person name="Holder M.E."/>
            <person name="Ajami N.J."/>
            <person name="Petrosino J.F."/>
        </authorList>
    </citation>
    <scope>NUCLEOTIDE SEQUENCE [LARGE SCALE GENOMIC DNA]</scope>
    <source>
        <strain evidence="1 3">CCUG 32990</strain>
    </source>
</reference>
<evidence type="ECO:0000313" key="1">
    <source>
        <dbReference type="EMBL" id="AMD84736.1"/>
    </source>
</evidence>
<evidence type="ECO:0000313" key="3">
    <source>
        <dbReference type="Proteomes" id="UP000065822"/>
    </source>
</evidence>
<dbReference type="Pfam" id="PF07396">
    <property type="entry name" value="Porin_O_P"/>
    <property type="match status" value="1"/>
</dbReference>
<evidence type="ECO:0008006" key="5">
    <source>
        <dbReference type="Google" id="ProtNLM"/>
    </source>
</evidence>
<protein>
    <recommendedName>
        <fullName evidence="5">Alginate export domain-containing protein</fullName>
    </recommendedName>
</protein>
<dbReference type="InterPro" id="IPR010870">
    <property type="entry name" value="Porin_O/P"/>
</dbReference>
<dbReference type="Proteomes" id="UP000065822">
    <property type="component" value="Chromosome"/>
</dbReference>
<dbReference type="EMBL" id="CP014227">
    <property type="protein sequence ID" value="AMD84736.1"/>
    <property type="molecule type" value="Genomic_DNA"/>
</dbReference>
<dbReference type="Proteomes" id="UP000215539">
    <property type="component" value="Chromosome 1"/>
</dbReference>
<evidence type="ECO:0000313" key="4">
    <source>
        <dbReference type="Proteomes" id="UP000215539"/>
    </source>
</evidence>
<evidence type="ECO:0000313" key="2">
    <source>
        <dbReference type="EMBL" id="SNV07983.1"/>
    </source>
</evidence>
<proteinExistence type="predicted"/>
<organism evidence="2 4">
    <name type="scientific">Capnocytophaga haemolytica</name>
    <dbReference type="NCBI Taxonomy" id="45243"/>
    <lineage>
        <taxon>Bacteria</taxon>
        <taxon>Pseudomonadati</taxon>
        <taxon>Bacteroidota</taxon>
        <taxon>Flavobacteriia</taxon>
        <taxon>Flavobacteriales</taxon>
        <taxon>Flavobacteriaceae</taxon>
        <taxon>Capnocytophaga</taxon>
    </lineage>
</organism>
<keyword evidence="3" id="KW-1185">Reference proteome</keyword>
<dbReference type="KEGG" id="chg:AXF12_03905"/>
<sequence length="378" mass="42923">MIGKVAAQEMVKDSLKIDNEATKGERTANLLLFLKTSAASDSGKGTAERAYLNVDEARVGLMGAYGDRLSYFVRFRLNRPMTPDDVDNASRALDFAFLTYQIGERRQWEVTLGKQVAQVGSWETDSPFLREFFYTDYLNYYSNVFVTAATLARRLGENHSLRLQVHNTLNSSFASHLKANGYVDTGFEAPETPLGLYLAWAGQLGRFQTLYSYNISQFAKGYYTHTLSLGNQYKADRWAAYIDLVYSDMGVDFALLPSNLINEYKGAVKEHYLLQEGIVYKTAVARYDQQLTPHWSFSLKGSVETSGSRKELSENLRYNYQYVAVLQYAPLSGEDLQFFASYVGNTLHYSSLLNKPDSHFNHFAIGLYYKWTVLKSSF</sequence>
<accession>A0AAX2GXT8</accession>
<gene>
    <name evidence="1" type="ORF">AXF12_03905</name>
    <name evidence="2" type="ORF">SAMEA44541418_00955</name>
</gene>
<name>A0AAX2GXT8_9FLAO</name>
<reference evidence="2 4" key="2">
    <citation type="submission" date="2017-06" db="EMBL/GenBank/DDBJ databases">
        <authorList>
            <consortium name="Pathogen Informatics"/>
        </authorList>
    </citation>
    <scope>NUCLEOTIDE SEQUENCE [LARGE SCALE GENOMIC DNA]</scope>
    <source>
        <strain evidence="2 4">NCTC12947</strain>
    </source>
</reference>
<dbReference type="AlphaFoldDB" id="A0AAX2GXT8"/>
<dbReference type="EMBL" id="LT906449">
    <property type="protein sequence ID" value="SNV07983.1"/>
    <property type="molecule type" value="Genomic_DNA"/>
</dbReference>